<feature type="region of interest" description="Disordered" evidence="2">
    <location>
        <begin position="253"/>
        <end position="287"/>
    </location>
</feature>
<feature type="compositionally biased region" description="Low complexity" evidence="2">
    <location>
        <begin position="86"/>
        <end position="103"/>
    </location>
</feature>
<feature type="compositionally biased region" description="Polar residues" evidence="2">
    <location>
        <begin position="74"/>
        <end position="85"/>
    </location>
</feature>
<feature type="region of interest" description="Disordered" evidence="2">
    <location>
        <begin position="41"/>
        <end position="112"/>
    </location>
</feature>
<dbReference type="SUPFAM" id="SSF57850">
    <property type="entry name" value="RING/U-box"/>
    <property type="match status" value="1"/>
</dbReference>
<dbReference type="PROSITE" id="PS50089">
    <property type="entry name" value="ZF_RING_2"/>
    <property type="match status" value="1"/>
</dbReference>
<feature type="compositionally biased region" description="Acidic residues" evidence="2">
    <location>
        <begin position="404"/>
        <end position="430"/>
    </location>
</feature>
<organism evidence="4 5">
    <name type="scientific">Hohenbuehelia grisea</name>
    <dbReference type="NCBI Taxonomy" id="104357"/>
    <lineage>
        <taxon>Eukaryota</taxon>
        <taxon>Fungi</taxon>
        <taxon>Dikarya</taxon>
        <taxon>Basidiomycota</taxon>
        <taxon>Agaricomycotina</taxon>
        <taxon>Agaricomycetes</taxon>
        <taxon>Agaricomycetidae</taxon>
        <taxon>Agaricales</taxon>
        <taxon>Pleurotineae</taxon>
        <taxon>Pleurotaceae</taxon>
        <taxon>Hohenbuehelia</taxon>
    </lineage>
</organism>
<dbReference type="EMBL" id="JASNQZ010000015">
    <property type="protein sequence ID" value="KAL0946079.1"/>
    <property type="molecule type" value="Genomic_DNA"/>
</dbReference>
<protein>
    <recommendedName>
        <fullName evidence="3">RING-type domain-containing protein</fullName>
    </recommendedName>
</protein>
<reference evidence="5" key="1">
    <citation type="submission" date="2024-06" db="EMBL/GenBank/DDBJ databases">
        <title>Multi-omics analyses provide insights into the biosynthesis of the anticancer antibiotic pleurotin in Hohenbuehelia grisea.</title>
        <authorList>
            <person name="Weaver J.A."/>
            <person name="Alberti F."/>
        </authorList>
    </citation>
    <scope>NUCLEOTIDE SEQUENCE [LARGE SCALE GENOMIC DNA]</scope>
    <source>
        <strain evidence="5">T-177</strain>
    </source>
</reference>
<name>A0ABR3IS32_9AGAR</name>
<evidence type="ECO:0000313" key="5">
    <source>
        <dbReference type="Proteomes" id="UP001556367"/>
    </source>
</evidence>
<evidence type="ECO:0000313" key="4">
    <source>
        <dbReference type="EMBL" id="KAL0946079.1"/>
    </source>
</evidence>
<dbReference type="Proteomes" id="UP001556367">
    <property type="component" value="Unassembled WGS sequence"/>
</dbReference>
<keyword evidence="1" id="KW-0479">Metal-binding</keyword>
<keyword evidence="1" id="KW-0863">Zinc-finger</keyword>
<dbReference type="InterPro" id="IPR013083">
    <property type="entry name" value="Znf_RING/FYVE/PHD"/>
</dbReference>
<dbReference type="Pfam" id="PF13923">
    <property type="entry name" value="zf-C3HC4_2"/>
    <property type="match status" value="1"/>
</dbReference>
<accession>A0ABR3IS32</accession>
<comment type="caution">
    <text evidence="4">The sequence shown here is derived from an EMBL/GenBank/DDBJ whole genome shotgun (WGS) entry which is preliminary data.</text>
</comment>
<gene>
    <name evidence="4" type="ORF">HGRIS_012351</name>
</gene>
<feature type="domain" description="RING-type" evidence="3">
    <location>
        <begin position="3"/>
        <end position="45"/>
    </location>
</feature>
<keyword evidence="1" id="KW-0862">Zinc</keyword>
<feature type="compositionally biased region" description="Acidic residues" evidence="2">
    <location>
        <begin position="518"/>
        <end position="527"/>
    </location>
</feature>
<sequence>MTCQICLDLMHRPFMLVPCGHLACYPCLLRWFTERPDSAAAVEPIPPLPPVNPRTASPGPSRVAVAPGNEVPAGSSSSGGTRVLQNTGSNSTSGSTSATAINTQQSTSGQDNTAEAVRVTLDASHALLANVHAGLDADIDAASPSVRDALATTTTAISNAENLLANGLARTNEARNAVGAALQNAGEQLLNARHDLVRMLNVRRPKTCPHCRARVKLRPVEVFAVKSMSGIVSDSGFAPSLGFPPLDPAVGSNAGASGSNTDPWRDCFPSADAGSAGAGAPRWGAGDEDDSLVDMVELWDDEGLLHDAMSSDSESDEGSLHADLEELLHLLNQGQQAIFDEQDGVHRCSICTHEIWDGFCSNEDCGIEYPHVLAPAPNAPPRGSRLWREFNVPGDAQLGGDLGGDLDLDEGSSGEEDGYESSFVVEDDSAPMDLGDSIVDDEFEGSPQRVRRRRGSLATSVASPIIVSDDDDEGSNHGGPSSTLPPRSTRRSRINLVASDEDSPPRRLRRLRNVVRSDEEEEEEEEDAHAGSASGDSDEESVQVSRRRRRTQPQAHSSDVEINGGGSSSDDDIDERVAFWEGSGSDEDEDEVTRSPRSRSHRDDAVLSDGSEGSSNEHNLAANWDDGYPDSETEY</sequence>
<evidence type="ECO:0000259" key="3">
    <source>
        <dbReference type="PROSITE" id="PS50089"/>
    </source>
</evidence>
<evidence type="ECO:0000256" key="1">
    <source>
        <dbReference type="PROSITE-ProRule" id="PRU00175"/>
    </source>
</evidence>
<proteinExistence type="predicted"/>
<feature type="region of interest" description="Disordered" evidence="2">
    <location>
        <begin position="398"/>
        <end position="635"/>
    </location>
</feature>
<feature type="compositionally biased region" description="Low complexity" evidence="2">
    <location>
        <begin position="270"/>
        <end position="280"/>
    </location>
</feature>
<dbReference type="Gene3D" id="3.30.40.10">
    <property type="entry name" value="Zinc/RING finger domain, C3HC4 (zinc finger)"/>
    <property type="match status" value="1"/>
</dbReference>
<keyword evidence="5" id="KW-1185">Reference proteome</keyword>
<evidence type="ECO:0000256" key="2">
    <source>
        <dbReference type="SAM" id="MobiDB-lite"/>
    </source>
</evidence>
<dbReference type="InterPro" id="IPR001841">
    <property type="entry name" value="Znf_RING"/>
</dbReference>